<reference evidence="2 3" key="1">
    <citation type="submission" date="2023-02" db="EMBL/GenBank/DDBJ databases">
        <title>LHISI_Scaffold_Assembly.</title>
        <authorList>
            <person name="Stuart O.P."/>
            <person name="Cleave R."/>
            <person name="Magrath M.J.L."/>
            <person name="Mikheyev A.S."/>
        </authorList>
    </citation>
    <scope>NUCLEOTIDE SEQUENCE [LARGE SCALE GENOMIC DNA]</scope>
    <source>
        <strain evidence="2">Daus_M_001</strain>
        <tissue evidence="2">Leg muscle</tissue>
    </source>
</reference>
<dbReference type="Proteomes" id="UP001159363">
    <property type="component" value="Chromosome 3"/>
</dbReference>
<comment type="caution">
    <text evidence="2">The sequence shown here is derived from an EMBL/GenBank/DDBJ whole genome shotgun (WGS) entry which is preliminary data.</text>
</comment>
<dbReference type="EMBL" id="JARBHB010000003">
    <property type="protein sequence ID" value="KAJ8890723.1"/>
    <property type="molecule type" value="Genomic_DNA"/>
</dbReference>
<evidence type="ECO:0000256" key="1">
    <source>
        <dbReference type="SAM" id="MobiDB-lite"/>
    </source>
</evidence>
<organism evidence="2 3">
    <name type="scientific">Dryococelus australis</name>
    <dbReference type="NCBI Taxonomy" id="614101"/>
    <lineage>
        <taxon>Eukaryota</taxon>
        <taxon>Metazoa</taxon>
        <taxon>Ecdysozoa</taxon>
        <taxon>Arthropoda</taxon>
        <taxon>Hexapoda</taxon>
        <taxon>Insecta</taxon>
        <taxon>Pterygota</taxon>
        <taxon>Neoptera</taxon>
        <taxon>Polyneoptera</taxon>
        <taxon>Phasmatodea</taxon>
        <taxon>Verophasmatodea</taxon>
        <taxon>Anareolatae</taxon>
        <taxon>Phasmatidae</taxon>
        <taxon>Eurycanthinae</taxon>
        <taxon>Dryococelus</taxon>
    </lineage>
</organism>
<gene>
    <name evidence="2" type="ORF">PR048_010232</name>
</gene>
<keyword evidence="3" id="KW-1185">Reference proteome</keyword>
<evidence type="ECO:0000313" key="3">
    <source>
        <dbReference type="Proteomes" id="UP001159363"/>
    </source>
</evidence>
<accession>A0ABQ9I462</accession>
<protein>
    <submittedName>
        <fullName evidence="2">Uncharacterized protein</fullName>
    </submittedName>
</protein>
<name>A0ABQ9I462_9NEOP</name>
<proteinExistence type="predicted"/>
<sequence>MDGFNSAMFGQFSTSNPAAASDVSLPWLQKPPVQLPWVLPTNQYPDIVQFSAQHSVMPDGYASGSFSFQPSSPPQNAKRKSEWMEEDPCPKKLITEEKISGLLKEMHITKSASLPEQGTADPLTTSTVNEADVTKECPKQQLKRLVLCEEIRQFKNEPILPSSLLSKLSASSMSLVLWKPPPGQLSEILTQAVKNVNSSRTTSITSMDTEAEEEELCVSITEMQ</sequence>
<evidence type="ECO:0000313" key="2">
    <source>
        <dbReference type="EMBL" id="KAJ8890723.1"/>
    </source>
</evidence>
<feature type="region of interest" description="Disordered" evidence="1">
    <location>
        <begin position="62"/>
        <end position="87"/>
    </location>
</feature>